<protein>
    <recommendedName>
        <fullName evidence="3">DUF4219 domain-containing protein</fullName>
    </recommendedName>
</protein>
<organism evidence="1 2">
    <name type="scientific">Morella rubra</name>
    <name type="common">Chinese bayberry</name>
    <dbReference type="NCBI Taxonomy" id="262757"/>
    <lineage>
        <taxon>Eukaryota</taxon>
        <taxon>Viridiplantae</taxon>
        <taxon>Streptophyta</taxon>
        <taxon>Embryophyta</taxon>
        <taxon>Tracheophyta</taxon>
        <taxon>Spermatophyta</taxon>
        <taxon>Magnoliopsida</taxon>
        <taxon>eudicotyledons</taxon>
        <taxon>Gunneridae</taxon>
        <taxon>Pentapetalae</taxon>
        <taxon>rosids</taxon>
        <taxon>fabids</taxon>
        <taxon>Fagales</taxon>
        <taxon>Myricaceae</taxon>
        <taxon>Morella</taxon>
    </lineage>
</organism>
<evidence type="ECO:0008006" key="3">
    <source>
        <dbReference type="Google" id="ProtNLM"/>
    </source>
</evidence>
<gene>
    <name evidence="1" type="ORF">CJ030_MR8G016826</name>
</gene>
<reference evidence="1 2" key="1">
    <citation type="journal article" date="2019" name="Plant Biotechnol. J.">
        <title>The red bayberry genome and genetic basis of sex determination.</title>
        <authorList>
            <person name="Jia H.M."/>
            <person name="Jia H.J."/>
            <person name="Cai Q.L."/>
            <person name="Wang Y."/>
            <person name="Zhao H.B."/>
            <person name="Yang W.F."/>
            <person name="Wang G.Y."/>
            <person name="Li Y.H."/>
            <person name="Zhan D.L."/>
            <person name="Shen Y.T."/>
            <person name="Niu Q.F."/>
            <person name="Chang L."/>
            <person name="Qiu J."/>
            <person name="Zhao L."/>
            <person name="Xie H.B."/>
            <person name="Fu W.Y."/>
            <person name="Jin J."/>
            <person name="Li X.W."/>
            <person name="Jiao Y."/>
            <person name="Zhou C.C."/>
            <person name="Tu T."/>
            <person name="Chai C.Y."/>
            <person name="Gao J.L."/>
            <person name="Fan L.J."/>
            <person name="van de Weg E."/>
            <person name="Wang J.Y."/>
            <person name="Gao Z.S."/>
        </authorList>
    </citation>
    <scope>NUCLEOTIDE SEQUENCE [LARGE SCALE GENOMIC DNA]</scope>
    <source>
        <tissue evidence="1">Leaves</tissue>
    </source>
</reference>
<evidence type="ECO:0000313" key="2">
    <source>
        <dbReference type="Proteomes" id="UP000516437"/>
    </source>
</evidence>
<dbReference type="EMBL" id="RXIC02000026">
    <property type="protein sequence ID" value="KAB1203790.1"/>
    <property type="molecule type" value="Genomic_DNA"/>
</dbReference>
<dbReference type="AlphaFoldDB" id="A0A6A1UXI3"/>
<comment type="caution">
    <text evidence="1">The sequence shown here is derived from an EMBL/GenBank/DDBJ whole genome shotgun (WGS) entry which is preliminary data.</text>
</comment>
<dbReference type="OrthoDB" id="985731at2759"/>
<dbReference type="Proteomes" id="UP000516437">
    <property type="component" value="Chromosome 8"/>
</dbReference>
<name>A0A6A1UXI3_9ROSI</name>
<proteinExistence type="predicted"/>
<keyword evidence="2" id="KW-1185">Reference proteome</keyword>
<sequence length="196" mass="22493">MGDALNSKNMKPKEIFTRDHKEMLNGGDGNFVFGGRLTPEDVGDLPRLDVLAVKKSIAREVWKDRLGCERSVFRIKNFKLKRSSSFPARGRSGCGIPEQTSTPKTQIFNMDKGQSLNVPQYFDGSNYAYWKVKMRAFLKSIDERVWTSMAVGWEKPYSTVNEEKIVKEPQQWSASELLNAGWNSKGIKRHFHERFP</sequence>
<accession>A0A6A1UXI3</accession>
<evidence type="ECO:0000313" key="1">
    <source>
        <dbReference type="EMBL" id="KAB1203790.1"/>
    </source>
</evidence>